<sequence length="194" mass="22614">MTAVFQFIEKIQKEIQDIQTTILEMQKSWQNFKEFWDSFFNILPWEVLLLLLFSVILLSLFNSLSPQTPKANLTVAIVILSALWIYFWSLFAKEVSYSKVIQTALYILVPLHSLGLVQLLLHFAKKYYWKKRRTNPKDWESALFQLGHDYHTFASLAHQSFQNAAENRDVLKGELAKMEQSLSGLKRLLEGNGK</sequence>
<accession>A0A2P2E3D5</accession>
<protein>
    <submittedName>
        <fullName evidence="3">Uncharacterized protein</fullName>
    </submittedName>
</protein>
<keyword evidence="1" id="KW-0175">Coiled coil</keyword>
<dbReference type="AlphaFoldDB" id="A0A2P2E3D5"/>
<keyword evidence="4" id="KW-1185">Reference proteome</keyword>
<dbReference type="OrthoDB" id="327419at2"/>
<proteinExistence type="predicted"/>
<evidence type="ECO:0000256" key="2">
    <source>
        <dbReference type="SAM" id="Phobius"/>
    </source>
</evidence>
<keyword evidence="2" id="KW-0472">Membrane</keyword>
<feature type="transmembrane region" description="Helical" evidence="2">
    <location>
        <begin position="73"/>
        <end position="91"/>
    </location>
</feature>
<feature type="transmembrane region" description="Helical" evidence="2">
    <location>
        <begin position="42"/>
        <end position="61"/>
    </location>
</feature>
<dbReference type="Proteomes" id="UP000245133">
    <property type="component" value="Unassembled WGS sequence"/>
</dbReference>
<keyword evidence="2" id="KW-1133">Transmembrane helix</keyword>
<organism evidence="3 4">
    <name type="scientific">Leptospira ryugenii</name>
    <dbReference type="NCBI Taxonomy" id="1917863"/>
    <lineage>
        <taxon>Bacteria</taxon>
        <taxon>Pseudomonadati</taxon>
        <taxon>Spirochaetota</taxon>
        <taxon>Spirochaetia</taxon>
        <taxon>Leptospirales</taxon>
        <taxon>Leptospiraceae</taxon>
        <taxon>Leptospira</taxon>
    </lineage>
</organism>
<comment type="caution">
    <text evidence="3">The sequence shown here is derived from an EMBL/GenBank/DDBJ whole genome shotgun (WGS) entry which is preliminary data.</text>
</comment>
<gene>
    <name evidence="3" type="ORF">LPTSP4_29230</name>
</gene>
<dbReference type="RefSeq" id="WP_108977730.1">
    <property type="nucleotide sequence ID" value="NZ_BFBB01000008.1"/>
</dbReference>
<name>A0A2P2E3D5_9LEPT</name>
<feature type="transmembrane region" description="Helical" evidence="2">
    <location>
        <begin position="103"/>
        <end position="124"/>
    </location>
</feature>
<reference evidence="3 4" key="1">
    <citation type="submission" date="2018-02" db="EMBL/GenBank/DDBJ databases">
        <title>Novel Leptospira species isolated from soil and water in Japan.</title>
        <authorList>
            <person name="Nakao R."/>
            <person name="Masuzawa T."/>
        </authorList>
    </citation>
    <scope>NUCLEOTIDE SEQUENCE [LARGE SCALE GENOMIC DNA]</scope>
    <source>
        <strain evidence="3 4">YH101</strain>
    </source>
</reference>
<evidence type="ECO:0000313" key="4">
    <source>
        <dbReference type="Proteomes" id="UP000245133"/>
    </source>
</evidence>
<dbReference type="EMBL" id="BFBB01000008">
    <property type="protein sequence ID" value="GBF51387.1"/>
    <property type="molecule type" value="Genomic_DNA"/>
</dbReference>
<evidence type="ECO:0000256" key="1">
    <source>
        <dbReference type="SAM" id="Coils"/>
    </source>
</evidence>
<keyword evidence="2" id="KW-0812">Transmembrane</keyword>
<evidence type="ECO:0000313" key="3">
    <source>
        <dbReference type="EMBL" id="GBF51387.1"/>
    </source>
</evidence>
<feature type="coiled-coil region" evidence="1">
    <location>
        <begin position="161"/>
        <end position="188"/>
    </location>
</feature>